<dbReference type="Gene3D" id="3.30.70.100">
    <property type="match status" value="1"/>
</dbReference>
<gene>
    <name evidence="2" type="ORF">EVB01_02705</name>
</gene>
<evidence type="ECO:0000259" key="1">
    <source>
        <dbReference type="Pfam" id="PF07110"/>
    </source>
</evidence>
<dbReference type="SUPFAM" id="SSF54909">
    <property type="entry name" value="Dimeric alpha+beta barrel"/>
    <property type="match status" value="1"/>
</dbReference>
<dbReference type="InterPro" id="IPR009799">
    <property type="entry name" value="EthD_dom"/>
</dbReference>
<dbReference type="GO" id="GO:0016491">
    <property type="term" value="F:oxidoreductase activity"/>
    <property type="evidence" value="ECO:0007669"/>
    <property type="project" value="InterPro"/>
</dbReference>
<sequence>MIKALAFIHKMEGLSDDDFRDYYENQHAPLASSLLSFEGYERNYVNSGLNPLYKSLGSISIFKYQSMESLDVIGKQMSSDAGDILRKDEIKFMNVPKNYFVLTQSDQLTEVEFKKKIFYSANNMENLNLLDCYDGIKKISDNLVIEPNQIFGIAEYGIAKETSLDTLEHLTQEHPQAIIASCVSR</sequence>
<evidence type="ECO:0000313" key="2">
    <source>
        <dbReference type="EMBL" id="RZO11152.1"/>
    </source>
</evidence>
<dbReference type="InterPro" id="IPR011008">
    <property type="entry name" value="Dimeric_a/b-barrel"/>
</dbReference>
<protein>
    <recommendedName>
        <fullName evidence="1">EthD domain-containing protein</fullName>
    </recommendedName>
</protein>
<name>A0A520LRU1_9GAMM</name>
<dbReference type="Proteomes" id="UP000319023">
    <property type="component" value="Unassembled WGS sequence"/>
</dbReference>
<feature type="domain" description="EthD" evidence="1">
    <location>
        <begin position="12"/>
        <end position="47"/>
    </location>
</feature>
<accession>A0A520LRU1</accession>
<dbReference type="Pfam" id="PF07110">
    <property type="entry name" value="EthD"/>
    <property type="match status" value="1"/>
</dbReference>
<dbReference type="EMBL" id="SHBN01000047">
    <property type="protein sequence ID" value="RZO11152.1"/>
    <property type="molecule type" value="Genomic_DNA"/>
</dbReference>
<reference evidence="2 3" key="1">
    <citation type="submission" date="2019-02" db="EMBL/GenBank/DDBJ databases">
        <title>Prokaryotic population dynamics and viral predation in marine succession experiment using metagenomics: the confinement effect.</title>
        <authorList>
            <person name="Haro-Moreno J.M."/>
            <person name="Rodriguez-Valera F."/>
            <person name="Lopez-Perez M."/>
        </authorList>
    </citation>
    <scope>NUCLEOTIDE SEQUENCE [LARGE SCALE GENOMIC DNA]</scope>
    <source>
        <strain evidence="2">MED-G168</strain>
    </source>
</reference>
<proteinExistence type="predicted"/>
<organism evidence="2 3">
    <name type="scientific">SAR86 cluster bacterium</name>
    <dbReference type="NCBI Taxonomy" id="2030880"/>
    <lineage>
        <taxon>Bacteria</taxon>
        <taxon>Pseudomonadati</taxon>
        <taxon>Pseudomonadota</taxon>
        <taxon>Gammaproteobacteria</taxon>
        <taxon>SAR86 cluster</taxon>
    </lineage>
</organism>
<comment type="caution">
    <text evidence="2">The sequence shown here is derived from an EMBL/GenBank/DDBJ whole genome shotgun (WGS) entry which is preliminary data.</text>
</comment>
<dbReference type="AlphaFoldDB" id="A0A520LRU1"/>
<evidence type="ECO:0000313" key="3">
    <source>
        <dbReference type="Proteomes" id="UP000319023"/>
    </source>
</evidence>